<dbReference type="Proteomes" id="UP000321058">
    <property type="component" value="Unassembled WGS sequence"/>
</dbReference>
<evidence type="ECO:0000256" key="3">
    <source>
        <dbReference type="ARBA" id="ARBA00023163"/>
    </source>
</evidence>
<dbReference type="Gene3D" id="2.60.120.10">
    <property type="entry name" value="Jelly Rolls"/>
    <property type="match status" value="1"/>
</dbReference>
<dbReference type="InterPro" id="IPR000595">
    <property type="entry name" value="cNMP-bd_dom"/>
</dbReference>
<comment type="caution">
    <text evidence="6">The sequence shown here is derived from an EMBL/GenBank/DDBJ whole genome shotgun (WGS) entry which is preliminary data.</text>
</comment>
<evidence type="ECO:0000259" key="5">
    <source>
        <dbReference type="PROSITE" id="PS51063"/>
    </source>
</evidence>
<dbReference type="InterPro" id="IPR036390">
    <property type="entry name" value="WH_DNA-bd_sf"/>
</dbReference>
<keyword evidence="1" id="KW-0805">Transcription regulation</keyword>
<dbReference type="Pfam" id="PF13545">
    <property type="entry name" value="HTH_Crp_2"/>
    <property type="match status" value="1"/>
</dbReference>
<evidence type="ECO:0008006" key="8">
    <source>
        <dbReference type="Google" id="ProtNLM"/>
    </source>
</evidence>
<proteinExistence type="predicted"/>
<evidence type="ECO:0000313" key="7">
    <source>
        <dbReference type="Proteomes" id="UP000321058"/>
    </source>
</evidence>
<dbReference type="GO" id="GO:0003677">
    <property type="term" value="F:DNA binding"/>
    <property type="evidence" value="ECO:0007669"/>
    <property type="project" value="UniProtKB-KW"/>
</dbReference>
<dbReference type="InterPro" id="IPR018490">
    <property type="entry name" value="cNMP-bd_dom_sf"/>
</dbReference>
<reference evidence="6 7" key="1">
    <citation type="submission" date="2019-07" db="EMBL/GenBank/DDBJ databases">
        <title>Whole genome shotgun sequence of Reyranella soli NBRC 108950.</title>
        <authorList>
            <person name="Hosoyama A."/>
            <person name="Uohara A."/>
            <person name="Ohji S."/>
            <person name="Ichikawa N."/>
        </authorList>
    </citation>
    <scope>NUCLEOTIDE SEQUENCE [LARGE SCALE GENOMIC DNA]</scope>
    <source>
        <strain evidence="6 7">NBRC 108950</strain>
    </source>
</reference>
<evidence type="ECO:0000259" key="4">
    <source>
        <dbReference type="PROSITE" id="PS50042"/>
    </source>
</evidence>
<accession>A0A512NR48</accession>
<keyword evidence="2" id="KW-0238">DNA-binding</keyword>
<sequence length="265" mass="29553">MGAAMVGMMKPPEAGALDALALKFRSLELDSEADLQTVLRFVKIREAVSPGENIVDTRSPRRQLTVLLAGVACLHKKLEDDSRQIYTFQYPGDFCDLHRYMLPELDQKATVTALTACSIGTIRHDDLDQLLSQHPKLGLAFWRASMLEASILRERLLNISRRAALPRVASIICEQLARLEAINIKSAVIPITQVDLADAGGLSVVHVNRIVQDLRKLGALSKKTRTIEVASKERLAQLANFDRRYLNMPDLLSDWKIDIEELADS</sequence>
<keyword evidence="3" id="KW-0804">Transcription</keyword>
<protein>
    <recommendedName>
        <fullName evidence="8">Crp/Fnr family transcriptional regulator</fullName>
    </recommendedName>
</protein>
<evidence type="ECO:0000256" key="2">
    <source>
        <dbReference type="ARBA" id="ARBA00023125"/>
    </source>
</evidence>
<dbReference type="PROSITE" id="PS50042">
    <property type="entry name" value="CNMP_BINDING_3"/>
    <property type="match status" value="1"/>
</dbReference>
<organism evidence="6 7">
    <name type="scientific">Reyranella soli</name>
    <dbReference type="NCBI Taxonomy" id="1230389"/>
    <lineage>
        <taxon>Bacteria</taxon>
        <taxon>Pseudomonadati</taxon>
        <taxon>Pseudomonadota</taxon>
        <taxon>Alphaproteobacteria</taxon>
        <taxon>Hyphomicrobiales</taxon>
        <taxon>Reyranellaceae</taxon>
        <taxon>Reyranella</taxon>
    </lineage>
</organism>
<dbReference type="GO" id="GO:0006355">
    <property type="term" value="P:regulation of DNA-templated transcription"/>
    <property type="evidence" value="ECO:0007669"/>
    <property type="project" value="InterPro"/>
</dbReference>
<dbReference type="SUPFAM" id="SSF46785">
    <property type="entry name" value="Winged helix' DNA-binding domain"/>
    <property type="match status" value="1"/>
</dbReference>
<dbReference type="CDD" id="cd00038">
    <property type="entry name" value="CAP_ED"/>
    <property type="match status" value="1"/>
</dbReference>
<name>A0A512NR48_9HYPH</name>
<dbReference type="PROSITE" id="PS51063">
    <property type="entry name" value="HTH_CRP_2"/>
    <property type="match status" value="1"/>
</dbReference>
<dbReference type="InterPro" id="IPR012318">
    <property type="entry name" value="HTH_CRP"/>
</dbReference>
<dbReference type="SUPFAM" id="SSF51206">
    <property type="entry name" value="cAMP-binding domain-like"/>
    <property type="match status" value="1"/>
</dbReference>
<evidence type="ECO:0000256" key="1">
    <source>
        <dbReference type="ARBA" id="ARBA00023015"/>
    </source>
</evidence>
<evidence type="ECO:0000313" key="6">
    <source>
        <dbReference type="EMBL" id="GEP61415.1"/>
    </source>
</evidence>
<dbReference type="OrthoDB" id="7584044at2"/>
<dbReference type="InterPro" id="IPR014710">
    <property type="entry name" value="RmlC-like_jellyroll"/>
</dbReference>
<gene>
    <name evidence="6" type="ORF">RSO01_85810</name>
</gene>
<dbReference type="AlphaFoldDB" id="A0A512NR48"/>
<dbReference type="EMBL" id="BKAJ01000221">
    <property type="protein sequence ID" value="GEP61415.1"/>
    <property type="molecule type" value="Genomic_DNA"/>
</dbReference>
<dbReference type="Pfam" id="PF00027">
    <property type="entry name" value="cNMP_binding"/>
    <property type="match status" value="1"/>
</dbReference>
<feature type="domain" description="HTH crp-type" evidence="5">
    <location>
        <begin position="162"/>
        <end position="233"/>
    </location>
</feature>
<dbReference type="SMART" id="SM00419">
    <property type="entry name" value="HTH_CRP"/>
    <property type="match status" value="1"/>
</dbReference>
<feature type="domain" description="Cyclic nucleotide-binding" evidence="4">
    <location>
        <begin position="23"/>
        <end position="131"/>
    </location>
</feature>
<keyword evidence="7" id="KW-1185">Reference proteome</keyword>